<dbReference type="Proteomes" id="UP001062901">
    <property type="component" value="Unassembled WGS sequence"/>
</dbReference>
<dbReference type="PANTHER" id="PTHR38596:SF1">
    <property type="entry name" value="UPF0114 PROTEIN YQHA"/>
    <property type="match status" value="1"/>
</dbReference>
<dbReference type="InterPro" id="IPR005134">
    <property type="entry name" value="UPF0114"/>
</dbReference>
<comment type="similarity">
    <text evidence="2 7">Belongs to the UPF0114 family.</text>
</comment>
<sequence>MGRLENRFERLFFSTRWLVAPIYAGLVGGLVVVLVKFMQLMVHLVLHCLSLDFDDMSVAVLDMIDLALLANLVLIVMFAGYENYVSRLDLRDHVDYPRWMGQVTFGDIKVKLMASIVAMSAIHLLADFLRLNSMTNRTLAWSVGIHMAFVVSGVLVAVMDKIAEHKPTQGETSHSEKH</sequence>
<dbReference type="InterPro" id="IPR020761">
    <property type="entry name" value="UPF0114_bac"/>
</dbReference>
<feature type="transmembrane region" description="Helical" evidence="7">
    <location>
        <begin position="58"/>
        <end position="81"/>
    </location>
</feature>
<dbReference type="NCBIfam" id="TIGR00645">
    <property type="entry name" value="HI0507"/>
    <property type="match status" value="1"/>
</dbReference>
<evidence type="ECO:0000256" key="4">
    <source>
        <dbReference type="ARBA" id="ARBA00022692"/>
    </source>
</evidence>
<dbReference type="EMBL" id="BAQD01000009">
    <property type="protein sequence ID" value="GBQ06133.1"/>
    <property type="molecule type" value="Genomic_DNA"/>
</dbReference>
<organism evidence="8 9">
    <name type="scientific">Saccharibacter floricola DSM 15669</name>
    <dbReference type="NCBI Taxonomy" id="1123227"/>
    <lineage>
        <taxon>Bacteria</taxon>
        <taxon>Pseudomonadati</taxon>
        <taxon>Pseudomonadota</taxon>
        <taxon>Alphaproteobacteria</taxon>
        <taxon>Acetobacterales</taxon>
        <taxon>Acetobacteraceae</taxon>
        <taxon>Saccharibacter</taxon>
    </lineage>
</organism>
<comment type="caution">
    <text evidence="8">The sequence shown here is derived from an EMBL/GenBank/DDBJ whole genome shotgun (WGS) entry which is preliminary data.</text>
</comment>
<keyword evidence="5 7" id="KW-1133">Transmembrane helix</keyword>
<evidence type="ECO:0000256" key="1">
    <source>
        <dbReference type="ARBA" id="ARBA00004651"/>
    </source>
</evidence>
<gene>
    <name evidence="8" type="ORF">AA15669_0800</name>
</gene>
<accession>A0ABQ0NYH3</accession>
<evidence type="ECO:0000313" key="8">
    <source>
        <dbReference type="EMBL" id="GBQ06133.1"/>
    </source>
</evidence>
<evidence type="ECO:0000256" key="3">
    <source>
        <dbReference type="ARBA" id="ARBA00022475"/>
    </source>
</evidence>
<name>A0ABQ0NYH3_9PROT</name>
<keyword evidence="9" id="KW-1185">Reference proteome</keyword>
<dbReference type="Pfam" id="PF03350">
    <property type="entry name" value="UPF0114"/>
    <property type="match status" value="1"/>
</dbReference>
<evidence type="ECO:0000256" key="7">
    <source>
        <dbReference type="HAMAP-Rule" id="MF_00143"/>
    </source>
</evidence>
<proteinExistence type="inferred from homology"/>
<evidence type="ECO:0000256" key="6">
    <source>
        <dbReference type="ARBA" id="ARBA00023136"/>
    </source>
</evidence>
<evidence type="ECO:0000313" key="9">
    <source>
        <dbReference type="Proteomes" id="UP001062901"/>
    </source>
</evidence>
<keyword evidence="3 7" id="KW-1003">Cell membrane</keyword>
<keyword evidence="6 7" id="KW-0472">Membrane</keyword>
<comment type="subcellular location">
    <subcellularLocation>
        <location evidence="1 7">Cell membrane</location>
        <topology evidence="1 7">Multi-pass membrane protein</topology>
    </subcellularLocation>
</comment>
<dbReference type="HAMAP" id="MF_00143">
    <property type="entry name" value="UPF0114"/>
    <property type="match status" value="1"/>
</dbReference>
<reference evidence="8" key="1">
    <citation type="submission" date="2013-04" db="EMBL/GenBank/DDBJ databases">
        <title>The genome sequencing project of 58 acetic acid bacteria.</title>
        <authorList>
            <person name="Okamoto-Kainuma A."/>
            <person name="Ishikawa M."/>
            <person name="Umino S."/>
            <person name="Koizumi Y."/>
            <person name="Shiwa Y."/>
            <person name="Yoshikawa H."/>
            <person name="Matsutani M."/>
            <person name="Matsushita K."/>
        </authorList>
    </citation>
    <scope>NUCLEOTIDE SEQUENCE</scope>
    <source>
        <strain evidence="8">DSM 15669</strain>
    </source>
</reference>
<keyword evidence="4 7" id="KW-0812">Transmembrane</keyword>
<evidence type="ECO:0000256" key="5">
    <source>
        <dbReference type="ARBA" id="ARBA00022989"/>
    </source>
</evidence>
<evidence type="ECO:0000256" key="2">
    <source>
        <dbReference type="ARBA" id="ARBA00005774"/>
    </source>
</evidence>
<dbReference type="PANTHER" id="PTHR38596">
    <property type="entry name" value="UPF0114 PROTEIN YQHA"/>
    <property type="match status" value="1"/>
</dbReference>
<protein>
    <recommendedName>
        <fullName evidence="7">UPF0114 protein AA15669_0800</fullName>
    </recommendedName>
</protein>
<feature type="transmembrane region" description="Helical" evidence="7">
    <location>
        <begin position="138"/>
        <end position="159"/>
    </location>
</feature>
<feature type="transmembrane region" description="Helical" evidence="7">
    <location>
        <begin position="21"/>
        <end position="46"/>
    </location>
</feature>